<gene>
    <name evidence="1" type="ORF">WIS52_21765</name>
</gene>
<evidence type="ECO:0008006" key="3">
    <source>
        <dbReference type="Google" id="ProtNLM"/>
    </source>
</evidence>
<dbReference type="Gene3D" id="3.90.1200.10">
    <property type="match status" value="2"/>
</dbReference>
<sequence>MSAPVDAALPGAATILDPAARDRLLARHGAGDPVALRLRWKPGTNLRLGVVGTRRSLLVASFADAGKADALARRPGAVRDATGLVVLDAVRDPALRLRGAEPVPGMSVLAYNPDRRIVLRSGDEVLKRHAAPPPRAVLDLLTDPPGPLAPHLPGTVVHGTGRSVRSSWVDGRAPGPDDGDAVRDALAALRSCVPPAGLPVLRGGDVHAAAAAAVAALTRILPDSAARTRPALDVLRRAPWPDPVEPVHGDLSVDQVVVDGDRAVLLDLDRAAVGPPGWDAAQWTAAALTGPGPAWPGPEPDPVLLLAALLQRLPEPFKRLRDGWEADTGRLLDAVEETAARVADRSDPAPPADRALRRLPSGLRTARAWPIDRPGSRAPVLAVEATAADGRVVGVLLPVRLRRPVEVLDGADPALPDLAPALARPGAVLLGHRPGKRAVLRDGDGGYLKVVRPGRAGRVVAVLDTAREKVRGRPGAPVIPDAVPLTDGTVRLAPLSGPSLHALLARDPGGRAAEACAGLVGALAALRDADPSGLAVHTGGDEAAVLTRWAADADRLTGSSLSGPARAVAAALAALGPRPAVPCHRDLHDKQVIALSGGRTGLLDLDTLCAADPALDAGNLLAHLRLRAEQGHTSAGRARECAAALGLPDPYSAVPGGRPDGHALAVYTAAALLRVAAVHRFRPEPARLTGRLVAAAREVAPGPPRLAAWRA</sequence>
<accession>A0ABV1KFI5</accession>
<organism evidence="1 2">
    <name type="scientific">Pseudonocardia nematodicida</name>
    <dbReference type="NCBI Taxonomy" id="1206997"/>
    <lineage>
        <taxon>Bacteria</taxon>
        <taxon>Bacillati</taxon>
        <taxon>Actinomycetota</taxon>
        <taxon>Actinomycetes</taxon>
        <taxon>Pseudonocardiales</taxon>
        <taxon>Pseudonocardiaceae</taxon>
        <taxon>Pseudonocardia</taxon>
    </lineage>
</organism>
<dbReference type="RefSeq" id="WP_349300171.1">
    <property type="nucleotide sequence ID" value="NZ_JBEDNQ010000009.1"/>
</dbReference>
<keyword evidence="2" id="KW-1185">Reference proteome</keyword>
<comment type="caution">
    <text evidence="1">The sequence shown here is derived from an EMBL/GenBank/DDBJ whole genome shotgun (WGS) entry which is preliminary data.</text>
</comment>
<name>A0ABV1KFI5_9PSEU</name>
<evidence type="ECO:0000313" key="2">
    <source>
        <dbReference type="Proteomes" id="UP001494902"/>
    </source>
</evidence>
<reference evidence="1 2" key="1">
    <citation type="submission" date="2024-03" db="EMBL/GenBank/DDBJ databases">
        <title>Draft genome sequence of Pseudonocardia nematodicida JCM 31783.</title>
        <authorList>
            <person name="Butdee W."/>
            <person name="Duangmal K."/>
        </authorList>
    </citation>
    <scope>NUCLEOTIDE SEQUENCE [LARGE SCALE GENOMIC DNA]</scope>
    <source>
        <strain evidence="1 2">JCM 31783</strain>
    </source>
</reference>
<proteinExistence type="predicted"/>
<evidence type="ECO:0000313" key="1">
    <source>
        <dbReference type="EMBL" id="MEQ3553104.1"/>
    </source>
</evidence>
<protein>
    <recommendedName>
        <fullName evidence="3">Phosphotransferase enzyme family protein</fullName>
    </recommendedName>
</protein>
<dbReference type="InterPro" id="IPR011009">
    <property type="entry name" value="Kinase-like_dom_sf"/>
</dbReference>
<dbReference type="Proteomes" id="UP001494902">
    <property type="component" value="Unassembled WGS sequence"/>
</dbReference>
<dbReference type="EMBL" id="JBEDNQ010000009">
    <property type="protein sequence ID" value="MEQ3553104.1"/>
    <property type="molecule type" value="Genomic_DNA"/>
</dbReference>
<dbReference type="SUPFAM" id="SSF56112">
    <property type="entry name" value="Protein kinase-like (PK-like)"/>
    <property type="match status" value="2"/>
</dbReference>